<feature type="signal peptide" evidence="1">
    <location>
        <begin position="1"/>
        <end position="19"/>
    </location>
</feature>
<dbReference type="EMBL" id="AZHD01000016">
    <property type="protein sequence ID" value="OAA56712.1"/>
    <property type="molecule type" value="Genomic_DNA"/>
</dbReference>
<dbReference type="Proteomes" id="UP000076874">
    <property type="component" value="Unassembled WGS sequence"/>
</dbReference>
<evidence type="ECO:0000313" key="2">
    <source>
        <dbReference type="EMBL" id="OAA56712.1"/>
    </source>
</evidence>
<protein>
    <submittedName>
        <fullName evidence="2">Uncharacterized protein</fullName>
    </submittedName>
</protein>
<keyword evidence="3" id="KW-1185">Reference proteome</keyword>
<organism evidence="2 3">
    <name type="scientific">Niveomyces insectorum RCEF 264</name>
    <dbReference type="NCBI Taxonomy" id="1081102"/>
    <lineage>
        <taxon>Eukaryota</taxon>
        <taxon>Fungi</taxon>
        <taxon>Dikarya</taxon>
        <taxon>Ascomycota</taxon>
        <taxon>Pezizomycotina</taxon>
        <taxon>Sordariomycetes</taxon>
        <taxon>Hypocreomycetidae</taxon>
        <taxon>Hypocreales</taxon>
        <taxon>Cordycipitaceae</taxon>
        <taxon>Niveomyces</taxon>
    </lineage>
</organism>
<proteinExistence type="predicted"/>
<evidence type="ECO:0000256" key="1">
    <source>
        <dbReference type="SAM" id="SignalP"/>
    </source>
</evidence>
<comment type="caution">
    <text evidence="2">The sequence shown here is derived from an EMBL/GenBank/DDBJ whole genome shotgun (WGS) entry which is preliminary data.</text>
</comment>
<name>A0A167PJ25_9HYPO</name>
<evidence type="ECO:0000313" key="3">
    <source>
        <dbReference type="Proteomes" id="UP000076874"/>
    </source>
</evidence>
<reference evidence="2 3" key="1">
    <citation type="journal article" date="2016" name="Genome Biol. Evol.">
        <title>Divergent and convergent evolution of fungal pathogenicity.</title>
        <authorList>
            <person name="Shang Y."/>
            <person name="Xiao G."/>
            <person name="Zheng P."/>
            <person name="Cen K."/>
            <person name="Zhan S."/>
            <person name="Wang C."/>
        </authorList>
    </citation>
    <scope>NUCLEOTIDE SEQUENCE [LARGE SCALE GENOMIC DNA]</scope>
    <source>
        <strain evidence="2 3">RCEF 264</strain>
    </source>
</reference>
<sequence length="282" mass="30510">MKAVSLSAALLLWAGVAAATPSSSVTATPTIADASPTLSGPPTSSSSVYCPNMLLYSDFSSPPPWFQPPWEEEYRRQTPGGRAAMDTPTYCAGYSSCLSVELSGDVAAWAYQYVVFPYTGTYTAVVWFRVTGIDPVADETLQFAVNGVPVGETQPVYGVSINTWHSFTTQFEAEQTDISFNVDTFGVLFSQSQGAGDAILVTDVELIECGMNGICFPCPIHFARSPHMVFWASPDFFQQQFFQQQFICAIVKAQLARPAIFLSNTGATFPPTSSFDCPPSDQ</sequence>
<gene>
    <name evidence="2" type="ORF">SPI_07719</name>
</gene>
<feature type="chain" id="PRO_5007891164" evidence="1">
    <location>
        <begin position="20"/>
        <end position="282"/>
    </location>
</feature>
<dbReference type="AlphaFoldDB" id="A0A167PJ25"/>
<dbReference type="Gene3D" id="2.60.120.260">
    <property type="entry name" value="Galactose-binding domain-like"/>
    <property type="match status" value="1"/>
</dbReference>
<accession>A0A167PJ25</accession>
<keyword evidence="1" id="KW-0732">Signal</keyword>